<keyword evidence="1" id="KW-0472">Membrane</keyword>
<comment type="caution">
    <text evidence="3">The sequence shown here is derived from an EMBL/GenBank/DDBJ whole genome shotgun (WGS) entry which is preliminary data.</text>
</comment>
<proteinExistence type="predicted"/>
<dbReference type="AlphaFoldDB" id="A0ABD5PQM0"/>
<dbReference type="RefSeq" id="WP_250140480.1">
    <property type="nucleotide sequence ID" value="NZ_JALIQP010000002.1"/>
</dbReference>
<feature type="domain" description="DUF7981" evidence="2">
    <location>
        <begin position="14"/>
        <end position="74"/>
    </location>
</feature>
<evidence type="ECO:0000256" key="1">
    <source>
        <dbReference type="SAM" id="Phobius"/>
    </source>
</evidence>
<gene>
    <name evidence="3" type="ORF">ACFO5R_12960</name>
</gene>
<sequence length="82" mass="8438">MSADRSPLEPTAAARQKSALLWGAVGALTFLVLLQGYALVVTPLVTIVQGVAIAALVGFGAAIGAYLLEDSIARRAADRAEE</sequence>
<evidence type="ECO:0000259" key="2">
    <source>
        <dbReference type="Pfam" id="PF25938"/>
    </source>
</evidence>
<dbReference type="Proteomes" id="UP001595898">
    <property type="component" value="Unassembled WGS sequence"/>
</dbReference>
<evidence type="ECO:0000313" key="3">
    <source>
        <dbReference type="EMBL" id="MFC4542832.1"/>
    </source>
</evidence>
<reference evidence="3 4" key="1">
    <citation type="journal article" date="2019" name="Int. J. Syst. Evol. Microbiol.">
        <title>The Global Catalogue of Microorganisms (GCM) 10K type strain sequencing project: providing services to taxonomists for standard genome sequencing and annotation.</title>
        <authorList>
            <consortium name="The Broad Institute Genomics Platform"/>
            <consortium name="The Broad Institute Genome Sequencing Center for Infectious Disease"/>
            <person name="Wu L."/>
            <person name="Ma J."/>
        </authorList>
    </citation>
    <scope>NUCLEOTIDE SEQUENCE [LARGE SCALE GENOMIC DNA]</scope>
    <source>
        <strain evidence="3 4">WLHS5</strain>
    </source>
</reference>
<keyword evidence="1" id="KW-0812">Transmembrane</keyword>
<organism evidence="3 4">
    <name type="scientific">Halosolutus amylolyticus</name>
    <dbReference type="NCBI Taxonomy" id="2932267"/>
    <lineage>
        <taxon>Archaea</taxon>
        <taxon>Methanobacteriati</taxon>
        <taxon>Methanobacteriota</taxon>
        <taxon>Stenosarchaea group</taxon>
        <taxon>Halobacteria</taxon>
        <taxon>Halobacteriales</taxon>
        <taxon>Natrialbaceae</taxon>
        <taxon>Halosolutus</taxon>
    </lineage>
</organism>
<name>A0ABD5PQM0_9EURY</name>
<evidence type="ECO:0000313" key="4">
    <source>
        <dbReference type="Proteomes" id="UP001595898"/>
    </source>
</evidence>
<accession>A0ABD5PQM0</accession>
<keyword evidence="1" id="KW-1133">Transmembrane helix</keyword>
<dbReference type="InterPro" id="IPR058287">
    <property type="entry name" value="DUF7981"/>
</dbReference>
<dbReference type="EMBL" id="JBHSFA010000007">
    <property type="protein sequence ID" value="MFC4542832.1"/>
    <property type="molecule type" value="Genomic_DNA"/>
</dbReference>
<feature type="transmembrane region" description="Helical" evidence="1">
    <location>
        <begin position="20"/>
        <end position="40"/>
    </location>
</feature>
<protein>
    <recommendedName>
        <fullName evidence="2">DUF7981 domain-containing protein</fullName>
    </recommendedName>
</protein>
<feature type="transmembrane region" description="Helical" evidence="1">
    <location>
        <begin position="46"/>
        <end position="68"/>
    </location>
</feature>
<dbReference type="Pfam" id="PF25938">
    <property type="entry name" value="DUF7981"/>
    <property type="match status" value="1"/>
</dbReference>
<keyword evidence="4" id="KW-1185">Reference proteome</keyword>